<feature type="domain" description="SLS1 N-terminal" evidence="3">
    <location>
        <begin position="224"/>
        <end position="343"/>
    </location>
</feature>
<feature type="region of interest" description="Disordered" evidence="1">
    <location>
        <begin position="81"/>
        <end position="106"/>
    </location>
</feature>
<evidence type="ECO:0000259" key="2">
    <source>
        <dbReference type="Pfam" id="PF14611"/>
    </source>
</evidence>
<reference evidence="5" key="1">
    <citation type="submission" date="2023-06" db="EMBL/GenBank/DDBJ databases">
        <title>Genome-scale phylogeny and comparative genomics of the fungal order Sordariales.</title>
        <authorList>
            <consortium name="Lawrence Berkeley National Laboratory"/>
            <person name="Hensen N."/>
            <person name="Bonometti L."/>
            <person name="Westerberg I."/>
            <person name="Brannstrom I.O."/>
            <person name="Guillou S."/>
            <person name="Cros-Aarteil S."/>
            <person name="Calhoun S."/>
            <person name="Haridas S."/>
            <person name="Kuo A."/>
            <person name="Mondo S."/>
            <person name="Pangilinan J."/>
            <person name="Riley R."/>
            <person name="LaButti K."/>
            <person name="Andreopoulos B."/>
            <person name="Lipzen A."/>
            <person name="Chen C."/>
            <person name="Yanf M."/>
            <person name="Daum C."/>
            <person name="Ng V."/>
            <person name="Clum A."/>
            <person name="Steindorff A."/>
            <person name="Ohm R."/>
            <person name="Martin F."/>
            <person name="Silar P."/>
            <person name="Natvig D."/>
            <person name="Lalanne C."/>
            <person name="Gautier V."/>
            <person name="Ament-velasquez S.L."/>
            <person name="Kruys A."/>
            <person name="Hutchinson M.I."/>
            <person name="Powell A.J."/>
            <person name="Barry K."/>
            <person name="Miller A.N."/>
            <person name="Grigoriev I.V."/>
            <person name="Debuchy R."/>
            <person name="Gladieux P."/>
            <person name="Thoren M.H."/>
            <person name="Johannesson H."/>
        </authorList>
    </citation>
    <scope>NUCLEOTIDE SEQUENCE</scope>
    <source>
        <strain evidence="5">SMH3391-2</strain>
    </source>
</reference>
<feature type="domain" description="SLS1 first KH" evidence="2">
    <location>
        <begin position="351"/>
        <end position="417"/>
    </location>
</feature>
<proteinExistence type="predicted"/>
<sequence>MLGRKAAHGFVCLRCRLQLGSVAARRPTPSSLLPKSHSLLLTSVALSRGRQFSSHYNTDADAATATATTTADAAAAPNPFDAAFSGDVDSKDTKPLDNTSEKNGDKPRIRRIMTAPSTLNVGRNGKINYHRVQLTEALAPYSEKRYKPPSPRPAEHNYFNRGDLMRPRQTKIAVDILGKPGSAIIMERERPEPLVGVPSMAPQPAPDMADLEKAIQLHDIDSGADDATLNLHELRPAVSKVLSKKEFDDLWDTLTNGFTVAQLDSYMSKYLSAAAQLREEARRKNTTAHPWVLERKLWVAANRDGSRPPLRANLLLQDYVTASTSPKAKLVARLMRECWDLSTREVGEKMGFLDVKLRDIEFSLVQVGKRWLGQISEKYQASGMRIALSLSTNTMTITAPEQVAELVLYEINHRLKSARRISFDASLISDQPVSRPLLKEVADITKTVIYSDASTNQIHVCWVPMTSPSIGFEDLGDVVFRFLLQACGRKPRESSATKVLPKSSIQCGRYVDILDAAPKLEWHKRTQSWARWIAPITTSDLSQAETLTLPRSILPVLPTNKATKKKITTSQPHDGWSSQMHADTRAVYGHVLLGSSASSYSRNRLVFNGPRAFVPKVPPLRSLGFPAASSDAGIPKETLGAPTYTPNEDTSIWYTTLVLRFIPTPYQAPDILASAPVLELRIEADGEMETKRLVSLRAVTDIFNGDVLIPAGPVDVRIQQERYFSLDGADLGQHAAPVLDFVNRSQLEPWNGKLNTPPNFQGMPIPRRFLKGELANTTTTATTTDANDDVVGIDYMLIGIEDHRVIAADYQGFKLAYRSVEAGRRGGKREEVSLDAAASDDMSPAEAKSKQAEFMTAASRLAAGDGTFQWQQW</sequence>
<dbReference type="Pfam" id="PF20778">
    <property type="entry name" value="SLS1_C"/>
    <property type="match status" value="1"/>
</dbReference>
<name>A0AA39X7G5_9PEZI</name>
<feature type="compositionally biased region" description="Basic and acidic residues" evidence="1">
    <location>
        <begin position="88"/>
        <end position="106"/>
    </location>
</feature>
<gene>
    <name evidence="5" type="ORF">B0T17DRAFT_504875</name>
</gene>
<evidence type="ECO:0000259" key="3">
    <source>
        <dbReference type="Pfam" id="PF20776"/>
    </source>
</evidence>
<dbReference type="InterPro" id="IPR048400">
    <property type="entry name" value="SLS1_N"/>
</dbReference>
<keyword evidence="6" id="KW-1185">Reference proteome</keyword>
<dbReference type="GO" id="GO:0005743">
    <property type="term" value="C:mitochondrial inner membrane"/>
    <property type="evidence" value="ECO:0007669"/>
    <property type="project" value="InterPro"/>
</dbReference>
<evidence type="ECO:0000259" key="4">
    <source>
        <dbReference type="Pfam" id="PF20778"/>
    </source>
</evidence>
<dbReference type="Pfam" id="PF20776">
    <property type="entry name" value="SLS1_N"/>
    <property type="match status" value="1"/>
</dbReference>
<dbReference type="InterPro" id="IPR032741">
    <property type="entry name" value="Sls1_KH-1"/>
</dbReference>
<dbReference type="InterPro" id="IPR048401">
    <property type="entry name" value="SLS1_C"/>
</dbReference>
<dbReference type="Pfam" id="PF14611">
    <property type="entry name" value="KH_SLS1_1"/>
    <property type="match status" value="1"/>
</dbReference>
<dbReference type="AlphaFoldDB" id="A0AA39X7G5"/>
<evidence type="ECO:0000256" key="1">
    <source>
        <dbReference type="SAM" id="MobiDB-lite"/>
    </source>
</evidence>
<dbReference type="EMBL" id="JAULSR010000002">
    <property type="protein sequence ID" value="KAK0628170.1"/>
    <property type="molecule type" value="Genomic_DNA"/>
</dbReference>
<dbReference type="Proteomes" id="UP001174934">
    <property type="component" value="Unassembled WGS sequence"/>
</dbReference>
<protein>
    <submittedName>
        <fullName evidence="5">Mitochondrial inner-membrane-bound regulator-domain-containing protein</fullName>
    </submittedName>
</protein>
<evidence type="ECO:0000313" key="5">
    <source>
        <dbReference type="EMBL" id="KAK0628170.1"/>
    </source>
</evidence>
<evidence type="ECO:0000313" key="6">
    <source>
        <dbReference type="Proteomes" id="UP001174934"/>
    </source>
</evidence>
<comment type="caution">
    <text evidence="5">The sequence shown here is derived from an EMBL/GenBank/DDBJ whole genome shotgun (WGS) entry which is preliminary data.</text>
</comment>
<organism evidence="5 6">
    <name type="scientific">Bombardia bombarda</name>
    <dbReference type="NCBI Taxonomy" id="252184"/>
    <lineage>
        <taxon>Eukaryota</taxon>
        <taxon>Fungi</taxon>
        <taxon>Dikarya</taxon>
        <taxon>Ascomycota</taxon>
        <taxon>Pezizomycotina</taxon>
        <taxon>Sordariomycetes</taxon>
        <taxon>Sordariomycetidae</taxon>
        <taxon>Sordariales</taxon>
        <taxon>Lasiosphaeriaceae</taxon>
        <taxon>Bombardia</taxon>
    </lineage>
</organism>
<feature type="domain" description="SLS1 C-terminal" evidence="4">
    <location>
        <begin position="519"/>
        <end position="861"/>
    </location>
</feature>
<accession>A0AA39X7G5</accession>